<organism evidence="9 10">
    <name type="scientific">Christiangramia fulva</name>
    <dbReference type="NCBI Taxonomy" id="2126553"/>
    <lineage>
        <taxon>Bacteria</taxon>
        <taxon>Pseudomonadati</taxon>
        <taxon>Bacteroidota</taxon>
        <taxon>Flavobacteriia</taxon>
        <taxon>Flavobacteriales</taxon>
        <taxon>Flavobacteriaceae</taxon>
        <taxon>Christiangramia</taxon>
    </lineage>
</organism>
<feature type="domain" description="Glycoside hydrolase family 2" evidence="8">
    <location>
        <begin position="700"/>
        <end position="801"/>
    </location>
</feature>
<dbReference type="Gene3D" id="2.60.40.10">
    <property type="entry name" value="Immunoglobulins"/>
    <property type="match status" value="3"/>
</dbReference>
<dbReference type="GO" id="GO:0004553">
    <property type="term" value="F:hydrolase activity, hydrolyzing O-glycosyl compounds"/>
    <property type="evidence" value="ECO:0007669"/>
    <property type="project" value="InterPro"/>
</dbReference>
<evidence type="ECO:0000259" key="4">
    <source>
        <dbReference type="Pfam" id="PF00703"/>
    </source>
</evidence>
<evidence type="ECO:0000256" key="2">
    <source>
        <dbReference type="ARBA" id="ARBA00022801"/>
    </source>
</evidence>
<feature type="domain" description="DUF4982" evidence="7">
    <location>
        <begin position="623"/>
        <end position="684"/>
    </location>
</feature>
<dbReference type="RefSeq" id="WP_107012399.1">
    <property type="nucleotide sequence ID" value="NZ_CP028136.1"/>
</dbReference>
<reference evidence="10" key="1">
    <citation type="submission" date="2018-03" db="EMBL/GenBank/DDBJ databases">
        <title>Gramella fulva sp. nov., isolated from a dry surface of tidal flat.</title>
        <authorList>
            <person name="Hwang S.H."/>
            <person name="Hwang W.M."/>
            <person name="Kang K."/>
            <person name="Ahn T.-Y."/>
        </authorList>
    </citation>
    <scope>NUCLEOTIDE SEQUENCE [LARGE SCALE GENOMIC DNA]</scope>
    <source>
        <strain evidence="10">SH35</strain>
    </source>
</reference>
<evidence type="ECO:0000259" key="7">
    <source>
        <dbReference type="Pfam" id="PF16355"/>
    </source>
</evidence>
<name>A0A2R3Z5Y3_9FLAO</name>
<dbReference type="AlphaFoldDB" id="A0A2R3Z5Y3"/>
<dbReference type="InterPro" id="IPR032311">
    <property type="entry name" value="DUF4982"/>
</dbReference>
<dbReference type="Pfam" id="PF00703">
    <property type="entry name" value="Glyco_hydro_2"/>
    <property type="match status" value="1"/>
</dbReference>
<dbReference type="PANTHER" id="PTHR42732:SF1">
    <property type="entry name" value="BETA-MANNOSIDASE"/>
    <property type="match status" value="1"/>
</dbReference>
<dbReference type="InterPro" id="IPR051913">
    <property type="entry name" value="GH2_Domain-Containing"/>
</dbReference>
<dbReference type="SUPFAM" id="SSF49785">
    <property type="entry name" value="Galactose-binding domain-like"/>
    <property type="match status" value="1"/>
</dbReference>
<accession>A0A2R3Z5Y3</accession>
<dbReference type="InterPro" id="IPR008979">
    <property type="entry name" value="Galactose-bd-like_sf"/>
</dbReference>
<dbReference type="InterPro" id="IPR036156">
    <property type="entry name" value="Beta-gal/glucu_dom_sf"/>
</dbReference>
<evidence type="ECO:0000259" key="5">
    <source>
        <dbReference type="Pfam" id="PF02836"/>
    </source>
</evidence>
<keyword evidence="10" id="KW-1185">Reference proteome</keyword>
<feature type="domain" description="Glycoside hydrolase family 2 immunoglobulin-like beta-sandwich" evidence="4">
    <location>
        <begin position="204"/>
        <end position="297"/>
    </location>
</feature>
<dbReference type="Gene3D" id="2.60.120.260">
    <property type="entry name" value="Galactose-binding domain-like"/>
    <property type="match status" value="1"/>
</dbReference>
<comment type="similarity">
    <text evidence="1">Belongs to the glycosyl hydrolase 2 family.</text>
</comment>
<dbReference type="InterPro" id="IPR013783">
    <property type="entry name" value="Ig-like_fold"/>
</dbReference>
<evidence type="ECO:0000259" key="8">
    <source>
        <dbReference type="Pfam" id="PF18565"/>
    </source>
</evidence>
<dbReference type="Proteomes" id="UP000241507">
    <property type="component" value="Chromosome"/>
</dbReference>
<dbReference type="InterPro" id="IPR006101">
    <property type="entry name" value="Glyco_hydro_2"/>
</dbReference>
<feature type="domain" description="Glycoside hydrolase family 2 catalytic" evidence="5">
    <location>
        <begin position="304"/>
        <end position="463"/>
    </location>
</feature>
<dbReference type="KEGG" id="grs:C7S20_10295"/>
<protein>
    <submittedName>
        <fullName evidence="9">Beta-galactosidase</fullName>
    </submittedName>
</protein>
<dbReference type="SUPFAM" id="SSF49303">
    <property type="entry name" value="beta-Galactosidase/glucuronidase domain"/>
    <property type="match status" value="1"/>
</dbReference>
<dbReference type="InterPro" id="IPR006104">
    <property type="entry name" value="Glyco_hydro_2_N"/>
</dbReference>
<dbReference type="InterPro" id="IPR006103">
    <property type="entry name" value="Glyco_hydro_2_cat"/>
</dbReference>
<gene>
    <name evidence="9" type="ORF">C7S20_10295</name>
</gene>
<feature type="domain" description="Glycosyl hydrolases family 2 sugar binding" evidence="6">
    <location>
        <begin position="46"/>
        <end position="190"/>
    </location>
</feature>
<dbReference type="Pfam" id="PF02836">
    <property type="entry name" value="Glyco_hydro_2_C"/>
    <property type="match status" value="1"/>
</dbReference>
<dbReference type="GO" id="GO:0005975">
    <property type="term" value="P:carbohydrate metabolic process"/>
    <property type="evidence" value="ECO:0007669"/>
    <property type="project" value="InterPro"/>
</dbReference>
<dbReference type="InterPro" id="IPR040605">
    <property type="entry name" value="Glyco_hydro2_dom5"/>
</dbReference>
<dbReference type="InterPro" id="IPR048229">
    <property type="entry name" value="GalB-like"/>
</dbReference>
<dbReference type="NCBIfam" id="NF041463">
    <property type="entry name" value="GalB"/>
    <property type="match status" value="1"/>
</dbReference>
<dbReference type="Pfam" id="PF18565">
    <property type="entry name" value="Glyco_hydro2_C5"/>
    <property type="match status" value="1"/>
</dbReference>
<dbReference type="InterPro" id="IPR006102">
    <property type="entry name" value="Ig-like_GH2"/>
</dbReference>
<evidence type="ECO:0000313" key="9">
    <source>
        <dbReference type="EMBL" id="AVR45622.1"/>
    </source>
</evidence>
<proteinExistence type="inferred from homology"/>
<dbReference type="OrthoDB" id="9801077at2"/>
<dbReference type="Pfam" id="PF02837">
    <property type="entry name" value="Glyco_hydro_2_N"/>
    <property type="match status" value="1"/>
</dbReference>
<evidence type="ECO:0000256" key="3">
    <source>
        <dbReference type="ARBA" id="ARBA00023295"/>
    </source>
</evidence>
<dbReference type="PRINTS" id="PR00132">
    <property type="entry name" value="GLHYDRLASE2"/>
</dbReference>
<dbReference type="SUPFAM" id="SSF51445">
    <property type="entry name" value="(Trans)glycosidases"/>
    <property type="match status" value="1"/>
</dbReference>
<sequence>MKNKYFLFIFILALSNNLYSQTRSIQEIETWKFFQGKNENAYQKDFDDSDWQEVNIPHDWAISGPFDKEIDKQIVKIEQNNEEIATEKTGRTGALPFIGTGWYRTVLHIPESAQNKQLMLNFDGAMSNAEVFINGKKIGNRPYGYSYFYFDVTDELKKGEDNTIAVRLENLPKSSRWYPGAGLYRKVRLITKNTVSFKHWGHTITTPFINSNEAKVTIKSEVQGTNLCVETIIKDKNGKKVSSNSNCQQFGNQIEQNIKVNNPKLWSPSTPYLYTAEIRLLQDGELKDQQEIKFGIREIEYTPGGFKLNGKVTKFKGVCLHHDLGPLGTAINKAALRRQLKILKDLGCNAIRSAHNMPSLEQLQLCDEMGFLVIAESFDEWKRPKVKNGYNLYFDDWAEKDVESLVRATKNHPSIVMWSAGNEVPDQFGSEGVKRLHWLQDIFHREDPTRPVTVGMDRVKAVMESGFGAVLDIPGLNYRVHLYDEAHQRFPQGFILGSETASTVSSRGIYKFPVKTGYNITYPDLQSSSYDLEYCSWSNIPEVDFIEQDEHDWVLGEFVWTGFDYLGEPTPYDDYWPSRSSYFGMVDLAGIPKDRYYLYRSRWNTEDETLHILPHWNWEGRKGEITPVFVYTSYDKAELFINGKSQGIRAKNNNSLMERYRLMWDDVVYEPGKVKVVAYDEYGNPAMEKEIVTAGKPHHLKLEADRANLIANGEDLSFVTVSVVDKDGNLCPTAANQLNFQVKGAGEYRAACNGDPTSLEMFHLPTMKTFSGKLVVLVKSTAQTGKTELIVTGKGLKTGQISLEIEAPK</sequence>
<keyword evidence="2" id="KW-0378">Hydrolase</keyword>
<evidence type="ECO:0000256" key="1">
    <source>
        <dbReference type="ARBA" id="ARBA00007401"/>
    </source>
</evidence>
<dbReference type="Pfam" id="PF16355">
    <property type="entry name" value="DUF4982"/>
    <property type="match status" value="1"/>
</dbReference>
<keyword evidence="3" id="KW-0326">Glycosidase</keyword>
<dbReference type="EMBL" id="CP028136">
    <property type="protein sequence ID" value="AVR45622.1"/>
    <property type="molecule type" value="Genomic_DNA"/>
</dbReference>
<evidence type="ECO:0000259" key="6">
    <source>
        <dbReference type="Pfam" id="PF02837"/>
    </source>
</evidence>
<dbReference type="PANTHER" id="PTHR42732">
    <property type="entry name" value="BETA-GALACTOSIDASE"/>
    <property type="match status" value="1"/>
</dbReference>
<dbReference type="Gene3D" id="3.20.20.80">
    <property type="entry name" value="Glycosidases"/>
    <property type="match status" value="1"/>
</dbReference>
<dbReference type="InterPro" id="IPR017853">
    <property type="entry name" value="GH"/>
</dbReference>
<evidence type="ECO:0000313" key="10">
    <source>
        <dbReference type="Proteomes" id="UP000241507"/>
    </source>
</evidence>